<evidence type="ECO:0000313" key="5">
    <source>
        <dbReference type="Proteomes" id="UP000036923"/>
    </source>
</evidence>
<keyword evidence="5" id="KW-1185">Reference proteome</keyword>
<dbReference type="EMBL" id="LGTC01000001">
    <property type="protein sequence ID" value="KNY27634.1"/>
    <property type="molecule type" value="Genomic_DNA"/>
</dbReference>
<evidence type="ECO:0000256" key="1">
    <source>
        <dbReference type="ARBA" id="ARBA00008857"/>
    </source>
</evidence>
<sequence>MNRRSAGEGNISQRANGTWTAMIQLGIKEDGKPKVKAFYGKTRKELADKLADFRELTKAGYTDEDMPEFRTYITNWLYNVKVNELKAMSFDRLESTIKNHIIPVVGHFKTNMLTDTIIQTQLPQPAK</sequence>
<name>A0A0L6JPB9_9FIRM</name>
<dbReference type="Proteomes" id="UP000036923">
    <property type="component" value="Unassembled WGS sequence"/>
</dbReference>
<dbReference type="AlphaFoldDB" id="A0A0L6JPB9"/>
<dbReference type="RefSeq" id="WP_036945439.1">
    <property type="nucleotide sequence ID" value="NZ_JQKC01000051.1"/>
</dbReference>
<dbReference type="STRING" id="398512.Bccel_2905"/>
<comment type="caution">
    <text evidence="4">The sequence shown here is derived from an EMBL/GenBank/DDBJ whole genome shotgun (WGS) entry which is preliminary data.</text>
</comment>
<evidence type="ECO:0000259" key="3">
    <source>
        <dbReference type="Pfam" id="PF14659"/>
    </source>
</evidence>
<gene>
    <name evidence="4" type="ORF">Bccel_2905</name>
</gene>
<organism evidence="4 5">
    <name type="scientific">Pseudobacteroides cellulosolvens ATCC 35603 = DSM 2933</name>
    <dbReference type="NCBI Taxonomy" id="398512"/>
    <lineage>
        <taxon>Bacteria</taxon>
        <taxon>Bacillati</taxon>
        <taxon>Bacillota</taxon>
        <taxon>Clostridia</taxon>
        <taxon>Eubacteriales</taxon>
        <taxon>Oscillospiraceae</taxon>
        <taxon>Pseudobacteroides</taxon>
    </lineage>
</organism>
<proteinExistence type="inferred from homology"/>
<evidence type="ECO:0000256" key="2">
    <source>
        <dbReference type="ARBA" id="ARBA00023125"/>
    </source>
</evidence>
<dbReference type="GO" id="GO:0015074">
    <property type="term" value="P:DNA integration"/>
    <property type="evidence" value="ECO:0007669"/>
    <property type="project" value="InterPro"/>
</dbReference>
<protein>
    <recommendedName>
        <fullName evidence="3">Integrase SAM-like N-terminal domain-containing protein</fullName>
    </recommendedName>
</protein>
<dbReference type="OrthoDB" id="111144at2"/>
<dbReference type="GO" id="GO:0003677">
    <property type="term" value="F:DNA binding"/>
    <property type="evidence" value="ECO:0007669"/>
    <property type="project" value="UniProtKB-KW"/>
</dbReference>
<dbReference type="eggNOG" id="COG0582">
    <property type="taxonomic scope" value="Bacteria"/>
</dbReference>
<accession>A0A0L6JPB9</accession>
<comment type="similarity">
    <text evidence="1">Belongs to the 'phage' integrase family.</text>
</comment>
<feature type="domain" description="Integrase SAM-like N-terminal" evidence="3">
    <location>
        <begin position="69"/>
        <end position="120"/>
    </location>
</feature>
<dbReference type="InterPro" id="IPR010998">
    <property type="entry name" value="Integrase_recombinase_N"/>
</dbReference>
<reference evidence="5" key="1">
    <citation type="submission" date="2015-07" db="EMBL/GenBank/DDBJ databases">
        <title>Near-Complete Genome Sequence of the Cellulolytic Bacterium Bacteroides (Pseudobacteroides) cellulosolvens ATCC 35603.</title>
        <authorList>
            <person name="Dassa B."/>
            <person name="Utturkar S.M."/>
            <person name="Klingeman D.M."/>
            <person name="Hurt R.A."/>
            <person name="Keller M."/>
            <person name="Xu J."/>
            <person name="Reddy Y.H.K."/>
            <person name="Borovok I."/>
            <person name="Grinberg I.R."/>
            <person name="Lamed R."/>
            <person name="Zhivin O."/>
            <person name="Bayer E.A."/>
            <person name="Brown S.D."/>
        </authorList>
    </citation>
    <scope>NUCLEOTIDE SEQUENCE [LARGE SCALE GENOMIC DNA]</scope>
    <source>
        <strain evidence="5">DSM 2933</strain>
    </source>
</reference>
<dbReference type="InterPro" id="IPR004107">
    <property type="entry name" value="Integrase_SAM-like_N"/>
</dbReference>
<dbReference type="Gene3D" id="1.10.150.130">
    <property type="match status" value="1"/>
</dbReference>
<keyword evidence="2" id="KW-0238">DNA-binding</keyword>
<evidence type="ECO:0000313" key="4">
    <source>
        <dbReference type="EMBL" id="KNY27634.1"/>
    </source>
</evidence>
<dbReference type="Pfam" id="PF14659">
    <property type="entry name" value="Phage_int_SAM_3"/>
    <property type="match status" value="1"/>
</dbReference>